<reference evidence="5 6" key="1">
    <citation type="submission" date="2022-10" db="EMBL/GenBank/DDBJ databases">
        <title>Paenibacillus description and whole genome data of maize root bacterial community.</title>
        <authorList>
            <person name="Marton D."/>
            <person name="Farkas M."/>
            <person name="Cserhati M."/>
        </authorList>
    </citation>
    <scope>NUCLEOTIDE SEQUENCE [LARGE SCALE GENOMIC DNA]</scope>
    <source>
        <strain evidence="5 6">P96</strain>
    </source>
</reference>
<dbReference type="RefSeq" id="WP_305753484.1">
    <property type="nucleotide sequence ID" value="NZ_JAPCKK010000006.1"/>
</dbReference>
<dbReference type="EMBL" id="JAPCKK010000006">
    <property type="protein sequence ID" value="MDP4095850.1"/>
    <property type="molecule type" value="Genomic_DNA"/>
</dbReference>
<keyword evidence="6" id="KW-1185">Reference proteome</keyword>
<keyword evidence="1" id="KW-0805">Transcription regulation</keyword>
<keyword evidence="2" id="KW-0238">DNA-binding</keyword>
<evidence type="ECO:0000259" key="4">
    <source>
        <dbReference type="PROSITE" id="PS50995"/>
    </source>
</evidence>
<comment type="caution">
    <text evidence="5">The sequence shown here is derived from an EMBL/GenBank/DDBJ whole genome shotgun (WGS) entry which is preliminary data.</text>
</comment>
<gene>
    <name evidence="5" type="ORF">OIN60_03470</name>
</gene>
<dbReference type="PRINTS" id="PR00598">
    <property type="entry name" value="HTHMARR"/>
</dbReference>
<keyword evidence="3" id="KW-0804">Transcription</keyword>
<dbReference type="InterPro" id="IPR000835">
    <property type="entry name" value="HTH_MarR-typ"/>
</dbReference>
<evidence type="ECO:0000256" key="2">
    <source>
        <dbReference type="ARBA" id="ARBA00023125"/>
    </source>
</evidence>
<protein>
    <submittedName>
        <fullName evidence="5">MarR family transcriptional regulator</fullName>
    </submittedName>
</protein>
<dbReference type="InterPro" id="IPR036388">
    <property type="entry name" value="WH-like_DNA-bd_sf"/>
</dbReference>
<dbReference type="Gene3D" id="1.10.10.10">
    <property type="entry name" value="Winged helix-like DNA-binding domain superfamily/Winged helix DNA-binding domain"/>
    <property type="match status" value="1"/>
</dbReference>
<accession>A0ABT9FMC1</accession>
<dbReference type="PANTHER" id="PTHR42756">
    <property type="entry name" value="TRANSCRIPTIONAL REGULATOR, MARR"/>
    <property type="match status" value="1"/>
</dbReference>
<feature type="domain" description="HTH marR-type" evidence="4">
    <location>
        <begin position="9"/>
        <end position="159"/>
    </location>
</feature>
<dbReference type="Proteomes" id="UP001241848">
    <property type="component" value="Unassembled WGS sequence"/>
</dbReference>
<dbReference type="PROSITE" id="PS50995">
    <property type="entry name" value="HTH_MARR_2"/>
    <property type="match status" value="1"/>
</dbReference>
<evidence type="ECO:0000313" key="6">
    <source>
        <dbReference type="Proteomes" id="UP001241848"/>
    </source>
</evidence>
<dbReference type="InterPro" id="IPR036390">
    <property type="entry name" value="WH_DNA-bd_sf"/>
</dbReference>
<sequence>MGFFSEDERKVRMRKLSELFPQLELDSLRTLITFLHTSHEVYNAISGKLSGYGLSVGKLKIVMPLFVHACSLTPSELAHYSGVTRSTMTSMIDGLERDGIIKRASLDDRRMTAIHLTEKGREIMNATLPEYAVSISDMMRDFTAEDHELFIGLLQKLTSGLERFKDS</sequence>
<dbReference type="SUPFAM" id="SSF46785">
    <property type="entry name" value="Winged helix' DNA-binding domain"/>
    <property type="match status" value="1"/>
</dbReference>
<name>A0ABT9FMC1_9BACL</name>
<evidence type="ECO:0000256" key="3">
    <source>
        <dbReference type="ARBA" id="ARBA00023163"/>
    </source>
</evidence>
<organism evidence="5 6">
    <name type="scientific">Paenibacillus zeirhizosphaerae</name>
    <dbReference type="NCBI Taxonomy" id="2987519"/>
    <lineage>
        <taxon>Bacteria</taxon>
        <taxon>Bacillati</taxon>
        <taxon>Bacillota</taxon>
        <taxon>Bacilli</taxon>
        <taxon>Bacillales</taxon>
        <taxon>Paenibacillaceae</taxon>
        <taxon>Paenibacillus</taxon>
    </lineage>
</organism>
<dbReference type="SMART" id="SM00347">
    <property type="entry name" value="HTH_MARR"/>
    <property type="match status" value="1"/>
</dbReference>
<evidence type="ECO:0000256" key="1">
    <source>
        <dbReference type="ARBA" id="ARBA00023015"/>
    </source>
</evidence>
<evidence type="ECO:0000313" key="5">
    <source>
        <dbReference type="EMBL" id="MDP4095850.1"/>
    </source>
</evidence>
<dbReference type="PANTHER" id="PTHR42756:SF1">
    <property type="entry name" value="TRANSCRIPTIONAL REPRESSOR OF EMRAB OPERON"/>
    <property type="match status" value="1"/>
</dbReference>
<proteinExistence type="predicted"/>
<dbReference type="Pfam" id="PF01047">
    <property type="entry name" value="MarR"/>
    <property type="match status" value="1"/>
</dbReference>